<organism evidence="3 4">
    <name type="scientific">Elysia crispata</name>
    <name type="common">lettuce slug</name>
    <dbReference type="NCBI Taxonomy" id="231223"/>
    <lineage>
        <taxon>Eukaryota</taxon>
        <taxon>Metazoa</taxon>
        <taxon>Spiralia</taxon>
        <taxon>Lophotrochozoa</taxon>
        <taxon>Mollusca</taxon>
        <taxon>Gastropoda</taxon>
        <taxon>Heterobranchia</taxon>
        <taxon>Euthyneura</taxon>
        <taxon>Panpulmonata</taxon>
        <taxon>Sacoglossa</taxon>
        <taxon>Placobranchoidea</taxon>
        <taxon>Plakobranchidae</taxon>
        <taxon>Elysia</taxon>
    </lineage>
</organism>
<evidence type="ECO:0000313" key="3">
    <source>
        <dbReference type="EMBL" id="KAK3691828.1"/>
    </source>
</evidence>
<proteinExistence type="predicted"/>
<keyword evidence="4" id="KW-1185">Reference proteome</keyword>
<feature type="transmembrane region" description="Helical" evidence="2">
    <location>
        <begin position="171"/>
        <end position="192"/>
    </location>
</feature>
<feature type="transmembrane region" description="Helical" evidence="2">
    <location>
        <begin position="104"/>
        <end position="124"/>
    </location>
</feature>
<feature type="transmembrane region" description="Helical" evidence="2">
    <location>
        <begin position="563"/>
        <end position="581"/>
    </location>
</feature>
<comment type="caution">
    <text evidence="3">The sequence shown here is derived from an EMBL/GenBank/DDBJ whole genome shotgun (WGS) entry which is preliminary data.</text>
</comment>
<feature type="transmembrane region" description="Helical" evidence="2">
    <location>
        <begin position="136"/>
        <end position="159"/>
    </location>
</feature>
<dbReference type="EMBL" id="JAWDGP010008074">
    <property type="protein sequence ID" value="KAK3691828.1"/>
    <property type="molecule type" value="Genomic_DNA"/>
</dbReference>
<protein>
    <submittedName>
        <fullName evidence="3">Uncharacterized protein</fullName>
    </submittedName>
</protein>
<feature type="transmembrane region" description="Helical" evidence="2">
    <location>
        <begin position="656"/>
        <end position="682"/>
    </location>
</feature>
<keyword evidence="2" id="KW-1133">Transmembrane helix</keyword>
<feature type="compositionally biased region" description="Polar residues" evidence="1">
    <location>
        <begin position="439"/>
        <end position="455"/>
    </location>
</feature>
<feature type="transmembrane region" description="Helical" evidence="2">
    <location>
        <begin position="517"/>
        <end position="543"/>
    </location>
</feature>
<feature type="transmembrane region" description="Helical" evidence="2">
    <location>
        <begin position="593"/>
        <end position="610"/>
    </location>
</feature>
<reference evidence="3" key="1">
    <citation type="journal article" date="2023" name="G3 (Bethesda)">
        <title>A reference genome for the long-term kleptoplast-retaining sea slug Elysia crispata morphotype clarki.</title>
        <authorList>
            <person name="Eastman K.E."/>
            <person name="Pendleton A.L."/>
            <person name="Shaikh M.A."/>
            <person name="Suttiyut T."/>
            <person name="Ogas R."/>
            <person name="Tomko P."/>
            <person name="Gavelis G."/>
            <person name="Widhalm J.R."/>
            <person name="Wisecaver J.H."/>
        </authorList>
    </citation>
    <scope>NUCLEOTIDE SEQUENCE</scope>
    <source>
        <strain evidence="3">ECLA1</strain>
    </source>
</reference>
<keyword evidence="2" id="KW-0812">Transmembrane</keyword>
<feature type="compositionally biased region" description="Polar residues" evidence="1">
    <location>
        <begin position="14"/>
        <end position="25"/>
    </location>
</feature>
<feature type="transmembrane region" description="Helical" evidence="2">
    <location>
        <begin position="616"/>
        <end position="635"/>
    </location>
</feature>
<feature type="compositionally biased region" description="Basic and acidic residues" evidence="1">
    <location>
        <begin position="26"/>
        <end position="46"/>
    </location>
</feature>
<evidence type="ECO:0000313" key="4">
    <source>
        <dbReference type="Proteomes" id="UP001283361"/>
    </source>
</evidence>
<name>A0AAE1CF47_9GAST</name>
<evidence type="ECO:0000256" key="2">
    <source>
        <dbReference type="SAM" id="Phobius"/>
    </source>
</evidence>
<evidence type="ECO:0000256" key="1">
    <source>
        <dbReference type="SAM" id="MobiDB-lite"/>
    </source>
</evidence>
<feature type="transmembrane region" description="Helical" evidence="2">
    <location>
        <begin position="233"/>
        <end position="256"/>
    </location>
</feature>
<feature type="transmembrane region" description="Helical" evidence="2">
    <location>
        <begin position="315"/>
        <end position="339"/>
    </location>
</feature>
<feature type="transmembrane region" description="Helical" evidence="2">
    <location>
        <begin position="694"/>
        <end position="712"/>
    </location>
</feature>
<accession>A0AAE1CF47</accession>
<dbReference type="Proteomes" id="UP001283361">
    <property type="component" value="Unassembled WGS sequence"/>
</dbReference>
<sequence>MDNFRTPARHGFVSNRSLSTSSLTMRDSRPRLRHSVESQGPEDSRRKSFRNRSGANRPSNSTSPGWSEVQGKNSRKISDIYKNPQLYTGVWQNQQSAWNFPRTCLQLVPAAIAVQFCAVSSAVLSAPNLVLLDMPLVTASLTFLLSGILGATGIFVFRILVKRFYYHRRKLVNVVCGYLAYLAIGVLLVFLANVRVLYIETFNSTIWDSASTTAGNVSAVPANISASDEASRIIIVPLIAKIFALVGFSMIGSALGSGQYLLQSVAVTSTHSDRHQIVVTIATVTSAGGGSLICILGCIDFSVADNIWRDSVRTMVLLCGVNLALLLLGAVCFLVAWCLDTRDLRHSLRNYSAAPARPQRTSRTPQEIFDECAHLLGHHTPKLPSSPYHSRPPKYYDPSLQRFVPKLPNTSNQGNSRVVSGAAGGFGAEENNVYERQSRGASKKSTSSLLDRQETLSTTSVRSEATLAFSDSTAVPVSADILKRYNYAVPQRKGNSDRGRRGVYSLFSSPSELWKMVFILALVFCLSSSMLSFEYTATSFLLMSETSTSWNTIYIDMAVRKSSSGLLLTYVTFAMGLLLSCKFLDQTGWKKPTLAICLVSSLLTLLLALLRDSPGLFLPAAFSHGLLKTMVVAMPHLLTLQTVRSQGGHQIENRRLLLIESPTCILWSLTPTSLALVGTAAVPLAQVTGRAGTPMMYSAISGFLACLGLIAIL</sequence>
<gene>
    <name evidence="3" type="ORF">RRG08_014210</name>
</gene>
<dbReference type="AlphaFoldDB" id="A0AAE1CF47"/>
<feature type="transmembrane region" description="Helical" evidence="2">
    <location>
        <begin position="277"/>
        <end position="303"/>
    </location>
</feature>
<feature type="compositionally biased region" description="Polar residues" evidence="1">
    <location>
        <begin position="51"/>
        <end position="65"/>
    </location>
</feature>
<feature type="region of interest" description="Disordered" evidence="1">
    <location>
        <begin position="1"/>
        <end position="71"/>
    </location>
</feature>
<dbReference type="SUPFAM" id="SSF103473">
    <property type="entry name" value="MFS general substrate transporter"/>
    <property type="match status" value="1"/>
</dbReference>
<keyword evidence="2" id="KW-0472">Membrane</keyword>
<dbReference type="InterPro" id="IPR036259">
    <property type="entry name" value="MFS_trans_sf"/>
</dbReference>
<feature type="region of interest" description="Disordered" evidence="1">
    <location>
        <begin position="432"/>
        <end position="455"/>
    </location>
</feature>